<reference evidence="1" key="2">
    <citation type="submission" date="2015-06" db="UniProtKB">
        <authorList>
            <consortium name="EnsemblMetazoa"/>
        </authorList>
    </citation>
    <scope>IDENTIFICATION</scope>
</reference>
<evidence type="ECO:0000313" key="2">
    <source>
        <dbReference type="Proteomes" id="UP000015104"/>
    </source>
</evidence>
<dbReference type="HOGENOM" id="CLU_055906_0_0_1"/>
<dbReference type="EnsemblMetazoa" id="tetur06g06651.1">
    <property type="protein sequence ID" value="tetur06g06651.1"/>
    <property type="gene ID" value="tetur06g06651"/>
</dbReference>
<dbReference type="EMBL" id="CAEY01001796">
    <property type="status" value="NOT_ANNOTATED_CDS"/>
    <property type="molecule type" value="Genomic_DNA"/>
</dbReference>
<name>T1K835_TETUR</name>
<protein>
    <submittedName>
        <fullName evidence="1">Uncharacterized protein</fullName>
    </submittedName>
</protein>
<dbReference type="Proteomes" id="UP000015104">
    <property type="component" value="Unassembled WGS sequence"/>
</dbReference>
<sequence length="437" mass="50538">MTEKIARFLNGKSLIWFICFSGCSYQLFNLTYRFISWESRTDTIHRYPEVVLIPEIDFYFPLGTLLHMNAVYKRYPDEIASLCMKLFGTKNVTINSVSDFDEHCSALKEAIFSSDVFLSKVLTIGDIEELTEDPRPFIKAIYSLDTKQNYLETKVCNMSRHLNAGGIFMRITCRNDSKPLSYAFSHGSGGNNFLIYLEHTIDTPFGFRFSNHDDPISHHTAKYEFMKKSTDVHYTIITYFHRQVESVQDLLGCSNYNRMNVLFECLNSTVQSSSPFVFYDAIISFGTLPRNTKFIDPYDEPTGQFFNLFKSCTELIVKPRCDDVDYYTTFQVFHDQVLVQSPRQILIDTPNAPDRILVTSLKMTLDSLMYSCYSILGIWFGFSVCDKWTQWNAESNCGWCFCCCCLSKLRKRKKSGSRKRAPVSQLKIIREIETDSS</sequence>
<reference evidence="2" key="1">
    <citation type="submission" date="2011-08" db="EMBL/GenBank/DDBJ databases">
        <authorList>
            <person name="Rombauts S."/>
        </authorList>
    </citation>
    <scope>NUCLEOTIDE SEQUENCE</scope>
    <source>
        <strain evidence="2">London</strain>
    </source>
</reference>
<keyword evidence="2" id="KW-1185">Reference proteome</keyword>
<evidence type="ECO:0000313" key="1">
    <source>
        <dbReference type="EnsemblMetazoa" id="tetur06g06651.1"/>
    </source>
</evidence>
<organism evidence="1 2">
    <name type="scientific">Tetranychus urticae</name>
    <name type="common">Two-spotted spider mite</name>
    <dbReference type="NCBI Taxonomy" id="32264"/>
    <lineage>
        <taxon>Eukaryota</taxon>
        <taxon>Metazoa</taxon>
        <taxon>Ecdysozoa</taxon>
        <taxon>Arthropoda</taxon>
        <taxon>Chelicerata</taxon>
        <taxon>Arachnida</taxon>
        <taxon>Acari</taxon>
        <taxon>Acariformes</taxon>
        <taxon>Trombidiformes</taxon>
        <taxon>Prostigmata</taxon>
        <taxon>Eleutherengona</taxon>
        <taxon>Raphignathae</taxon>
        <taxon>Tetranychoidea</taxon>
        <taxon>Tetranychidae</taxon>
        <taxon>Tetranychus</taxon>
    </lineage>
</organism>
<accession>T1K835</accession>
<proteinExistence type="predicted"/>
<dbReference type="AlphaFoldDB" id="T1K835"/>